<feature type="non-terminal residue" evidence="1">
    <location>
        <position position="30"/>
    </location>
</feature>
<dbReference type="AlphaFoldDB" id="A0AAV6TG30"/>
<organism evidence="1 2">
    <name type="scientific">Oedothorax gibbosus</name>
    <dbReference type="NCBI Taxonomy" id="931172"/>
    <lineage>
        <taxon>Eukaryota</taxon>
        <taxon>Metazoa</taxon>
        <taxon>Ecdysozoa</taxon>
        <taxon>Arthropoda</taxon>
        <taxon>Chelicerata</taxon>
        <taxon>Arachnida</taxon>
        <taxon>Araneae</taxon>
        <taxon>Araneomorphae</taxon>
        <taxon>Entelegynae</taxon>
        <taxon>Araneoidea</taxon>
        <taxon>Linyphiidae</taxon>
        <taxon>Erigoninae</taxon>
        <taxon>Oedothorax</taxon>
    </lineage>
</organism>
<name>A0AAV6TG30_9ARAC</name>
<evidence type="ECO:0000313" key="2">
    <source>
        <dbReference type="Proteomes" id="UP000827092"/>
    </source>
</evidence>
<protein>
    <submittedName>
        <fullName evidence="1">Uncharacterized protein</fullName>
    </submittedName>
</protein>
<accession>A0AAV6TG30</accession>
<comment type="caution">
    <text evidence="1">The sequence shown here is derived from an EMBL/GenBank/DDBJ whole genome shotgun (WGS) entry which is preliminary data.</text>
</comment>
<gene>
    <name evidence="1" type="ORF">JTE90_029358</name>
</gene>
<dbReference type="EMBL" id="JAFNEN010004981">
    <property type="protein sequence ID" value="KAG8170726.1"/>
    <property type="molecule type" value="Genomic_DNA"/>
</dbReference>
<evidence type="ECO:0000313" key="1">
    <source>
        <dbReference type="EMBL" id="KAG8170726.1"/>
    </source>
</evidence>
<sequence length="30" mass="3553">MYMQEELDFKDNKCKVVKAVMAELGFKDNK</sequence>
<dbReference type="Proteomes" id="UP000827092">
    <property type="component" value="Unassembled WGS sequence"/>
</dbReference>
<proteinExistence type="predicted"/>
<reference evidence="1 2" key="1">
    <citation type="journal article" date="2022" name="Nat. Ecol. Evol.">
        <title>A masculinizing supergene underlies an exaggerated male reproductive morph in a spider.</title>
        <authorList>
            <person name="Hendrickx F."/>
            <person name="De Corte Z."/>
            <person name="Sonet G."/>
            <person name="Van Belleghem S.M."/>
            <person name="Kostlbacher S."/>
            <person name="Vangestel C."/>
        </authorList>
    </citation>
    <scope>NUCLEOTIDE SEQUENCE [LARGE SCALE GENOMIC DNA]</scope>
    <source>
        <strain evidence="1">W744_W776</strain>
    </source>
</reference>
<keyword evidence="2" id="KW-1185">Reference proteome</keyword>